<protein>
    <submittedName>
        <fullName evidence="3">Formylglycine-generating enzyme required for sulfatase activity</fullName>
    </submittedName>
</protein>
<dbReference type="InterPro" id="IPR042095">
    <property type="entry name" value="SUMF_sf"/>
</dbReference>
<dbReference type="PANTHER" id="PTHR23150:SF19">
    <property type="entry name" value="FORMYLGLYCINE-GENERATING ENZYME"/>
    <property type="match status" value="1"/>
</dbReference>
<dbReference type="GO" id="GO:0120147">
    <property type="term" value="F:formylglycine-generating oxidase activity"/>
    <property type="evidence" value="ECO:0007669"/>
    <property type="project" value="TreeGrafter"/>
</dbReference>
<dbReference type="InterPro" id="IPR051043">
    <property type="entry name" value="Sulfatase_Mod_Factor_Kinase"/>
</dbReference>
<dbReference type="PROSITE" id="PS51257">
    <property type="entry name" value="PROKAR_LIPOPROTEIN"/>
    <property type="match status" value="1"/>
</dbReference>
<name>A0A7W5AZM3_9BACL</name>
<dbReference type="EMBL" id="JACHXK010000008">
    <property type="protein sequence ID" value="MBB3111712.1"/>
    <property type="molecule type" value="Genomic_DNA"/>
</dbReference>
<feature type="domain" description="Sulfatase-modifying factor enzyme-like" evidence="2">
    <location>
        <begin position="36"/>
        <end position="287"/>
    </location>
</feature>
<feature type="chain" id="PRO_5031384933" evidence="1">
    <location>
        <begin position="25"/>
        <end position="289"/>
    </location>
</feature>
<keyword evidence="1" id="KW-0732">Signal</keyword>
<dbReference type="InterPro" id="IPR005532">
    <property type="entry name" value="SUMF_dom"/>
</dbReference>
<dbReference type="AlphaFoldDB" id="A0A7W5AZM3"/>
<dbReference type="Pfam" id="PF03781">
    <property type="entry name" value="FGE-sulfatase"/>
    <property type="match status" value="1"/>
</dbReference>
<evidence type="ECO:0000313" key="3">
    <source>
        <dbReference type="EMBL" id="MBB3111712.1"/>
    </source>
</evidence>
<dbReference type="RefSeq" id="WP_183601575.1">
    <property type="nucleotide sequence ID" value="NZ_JACHXK010000008.1"/>
</dbReference>
<proteinExistence type="predicted"/>
<gene>
    <name evidence="3" type="ORF">FHS18_003780</name>
</gene>
<dbReference type="SUPFAM" id="SSF56436">
    <property type="entry name" value="C-type lectin-like"/>
    <property type="match status" value="1"/>
</dbReference>
<dbReference type="PANTHER" id="PTHR23150">
    <property type="entry name" value="SULFATASE MODIFYING FACTOR 1, 2"/>
    <property type="match status" value="1"/>
</dbReference>
<comment type="caution">
    <text evidence="3">The sequence shown here is derived from an EMBL/GenBank/DDBJ whole genome shotgun (WGS) entry which is preliminary data.</text>
</comment>
<organism evidence="3 4">
    <name type="scientific">Paenibacillus phyllosphaerae</name>
    <dbReference type="NCBI Taxonomy" id="274593"/>
    <lineage>
        <taxon>Bacteria</taxon>
        <taxon>Bacillati</taxon>
        <taxon>Bacillota</taxon>
        <taxon>Bacilli</taxon>
        <taxon>Bacillales</taxon>
        <taxon>Paenibacillaceae</taxon>
        <taxon>Paenibacillus</taxon>
    </lineage>
</organism>
<reference evidence="3 4" key="1">
    <citation type="submission" date="2020-08" db="EMBL/GenBank/DDBJ databases">
        <title>Genomic Encyclopedia of Type Strains, Phase III (KMG-III): the genomes of soil and plant-associated and newly described type strains.</title>
        <authorList>
            <person name="Whitman W."/>
        </authorList>
    </citation>
    <scope>NUCLEOTIDE SEQUENCE [LARGE SCALE GENOMIC DNA]</scope>
    <source>
        <strain evidence="3 4">CECT 5862</strain>
    </source>
</reference>
<evidence type="ECO:0000256" key="1">
    <source>
        <dbReference type="SAM" id="SignalP"/>
    </source>
</evidence>
<dbReference type="Gene3D" id="3.90.1580.10">
    <property type="entry name" value="paralog of FGE (formylglycine-generating enzyme)"/>
    <property type="match status" value="1"/>
</dbReference>
<accession>A0A7W5AZM3</accession>
<sequence>MRVRYVVLIAASLFVVSGCSVDKADNIQPQPAVNDDQFVLVQGGTFKNTASSYYGDAVTMPDFYIGKYEVTQQEWSSVMGSNPSEFQGDNLPVDMVSWYDAIEYCNGRSMKEGLDPYYNIDKQAKDPNNHSKFDVIKWTVSINAEANGYRLPTEAEWEYAAGGGQLSSNYAYSGSNLADEVAWYWRNAGDKYLSGEWNWPIIENNHNQTQPVGSKKPNELGLFDMSGNVREWCWNWYSETENNSTGGSLRMLKGGGWMGDASSAAIAYRGKFEASGIGPDQGFRIVRSE</sequence>
<evidence type="ECO:0000259" key="2">
    <source>
        <dbReference type="Pfam" id="PF03781"/>
    </source>
</evidence>
<keyword evidence="4" id="KW-1185">Reference proteome</keyword>
<dbReference type="InterPro" id="IPR016187">
    <property type="entry name" value="CTDL_fold"/>
</dbReference>
<dbReference type="Proteomes" id="UP000570361">
    <property type="component" value="Unassembled WGS sequence"/>
</dbReference>
<evidence type="ECO:0000313" key="4">
    <source>
        <dbReference type="Proteomes" id="UP000570361"/>
    </source>
</evidence>
<feature type="signal peptide" evidence="1">
    <location>
        <begin position="1"/>
        <end position="24"/>
    </location>
</feature>